<evidence type="ECO:0000313" key="2">
    <source>
        <dbReference type="EMBL" id="KTF08089.1"/>
    </source>
</evidence>
<name>A0A1B6NXC3_9ZZZZ</name>
<accession>A0A1B6NXC3</accession>
<proteinExistence type="predicted"/>
<gene>
    <name evidence="2" type="ORF">MGSAQ_000415</name>
</gene>
<feature type="transmembrane region" description="Helical" evidence="1">
    <location>
        <begin position="31"/>
        <end position="59"/>
    </location>
</feature>
<comment type="caution">
    <text evidence="2">The sequence shown here is derived from an EMBL/GenBank/DDBJ whole genome shotgun (WGS) entry which is preliminary data.</text>
</comment>
<keyword evidence="1" id="KW-0812">Transmembrane</keyword>
<protein>
    <submittedName>
        <fullName evidence="2">Uncharacterized protein</fullName>
    </submittedName>
</protein>
<sequence length="74" mass="8432">MLKIALTIQSDSTYLIIFDVLCIDSSKRAAYTMFFCMLAALQNVIAPFLSASLLSPFIINKHNKRLFYDSSRHL</sequence>
<keyword evidence="1" id="KW-0472">Membrane</keyword>
<keyword evidence="1" id="KW-1133">Transmembrane helix</keyword>
<reference evidence="2" key="1">
    <citation type="submission" date="2013-11" db="EMBL/GenBank/DDBJ databases">
        <title>Microbial diversity, functional groups and degradation webs in Northern and Southern Mediterranean and Red Sea marine crude oil polluted sites.</title>
        <authorList>
            <person name="Daffonchio D."/>
            <person name="Mapelli F."/>
            <person name="Ferrer M."/>
            <person name="Richter M."/>
            <person name="Cherif A."/>
            <person name="Malkawi H.I."/>
            <person name="Yakimov M.M."/>
            <person name="Abdel-Fattah Y.R."/>
            <person name="Blaghen M."/>
            <person name="Golyshin P.N."/>
            <person name="Kalogerakis N."/>
            <person name="Boon N."/>
            <person name="Magagnini M."/>
            <person name="Fava F."/>
        </authorList>
    </citation>
    <scope>NUCLEOTIDE SEQUENCE</scope>
</reference>
<evidence type="ECO:0000256" key="1">
    <source>
        <dbReference type="SAM" id="Phobius"/>
    </source>
</evidence>
<dbReference type="EMBL" id="AYSL01000163">
    <property type="protein sequence ID" value="KTF08089.1"/>
    <property type="molecule type" value="Genomic_DNA"/>
</dbReference>
<dbReference type="AlphaFoldDB" id="A0A1B6NXC3"/>
<organism evidence="2">
    <name type="scientific">marine sediment metagenome</name>
    <dbReference type="NCBI Taxonomy" id="412755"/>
    <lineage>
        <taxon>unclassified sequences</taxon>
        <taxon>metagenomes</taxon>
        <taxon>ecological metagenomes</taxon>
    </lineage>
</organism>